<protein>
    <submittedName>
        <fullName evidence="2">Uncharacterized protein</fullName>
    </submittedName>
</protein>
<dbReference type="AlphaFoldDB" id="A0A4P6Q9G3"/>
<feature type="signal peptide" evidence="1">
    <location>
        <begin position="1"/>
        <end position="25"/>
    </location>
</feature>
<name>A0A4P6Q9G3_9ACTN</name>
<dbReference type="EMBL" id="CP036455">
    <property type="protein sequence ID" value="QBI55707.1"/>
    <property type="molecule type" value="Genomic_DNA"/>
</dbReference>
<evidence type="ECO:0000313" key="2">
    <source>
        <dbReference type="EMBL" id="QBI55707.1"/>
    </source>
</evidence>
<evidence type="ECO:0000313" key="3">
    <source>
        <dbReference type="Proteomes" id="UP000292235"/>
    </source>
</evidence>
<dbReference type="KEGG" id="strr:EKD16_19720"/>
<proteinExistence type="predicted"/>
<dbReference type="OrthoDB" id="5146724at2"/>
<feature type="chain" id="PRO_5020477249" evidence="1">
    <location>
        <begin position="26"/>
        <end position="171"/>
    </location>
</feature>
<accession>A0A4P6Q9G3</accession>
<dbReference type="RefSeq" id="WP_131099843.1">
    <property type="nucleotide sequence ID" value="NZ_CP036455.1"/>
</dbReference>
<organism evidence="2 3">
    <name type="scientific">Streptomonospora litoralis</name>
    <dbReference type="NCBI Taxonomy" id="2498135"/>
    <lineage>
        <taxon>Bacteria</taxon>
        <taxon>Bacillati</taxon>
        <taxon>Actinomycetota</taxon>
        <taxon>Actinomycetes</taxon>
        <taxon>Streptosporangiales</taxon>
        <taxon>Nocardiopsidaceae</taxon>
        <taxon>Streptomonospora</taxon>
    </lineage>
</organism>
<keyword evidence="3" id="KW-1185">Reference proteome</keyword>
<dbReference type="Proteomes" id="UP000292235">
    <property type="component" value="Chromosome"/>
</dbReference>
<evidence type="ECO:0000256" key="1">
    <source>
        <dbReference type="SAM" id="SignalP"/>
    </source>
</evidence>
<reference evidence="2 3" key="1">
    <citation type="submission" date="2019-02" db="EMBL/GenBank/DDBJ databases">
        <authorList>
            <person name="Khodamoradi S."/>
            <person name="Hahnke R.L."/>
            <person name="Kaempfer P."/>
            <person name="Schumann P."/>
            <person name="Rohde M."/>
            <person name="Steinert M."/>
            <person name="Luzhetskyy A."/>
            <person name="Wink J."/>
            <person name="Ruckert C."/>
        </authorList>
    </citation>
    <scope>NUCLEOTIDE SEQUENCE [LARGE SCALE GENOMIC DNA]</scope>
    <source>
        <strain evidence="2 3">M2</strain>
    </source>
</reference>
<sequence length="171" mass="18686" precursor="true">MGLTARVLLTVFVVGLGLIPPPAGAQEEAAMHELAGFTVDHLPEGIGDQVTDFHTEWGGVAFASRVWERELPDGGYSVDLKVNVLRGDRLADLAATRAFLAEYHERDPAEWDLRPFRHGDAAGHRTDGLAFWLVERGLVAEVRLDSARFPEPELTRTALGVHRVGPAERSG</sequence>
<keyword evidence="1" id="KW-0732">Signal</keyword>
<gene>
    <name evidence="2" type="ORF">EKD16_19720</name>
</gene>